<feature type="region of interest" description="Disordered" evidence="2">
    <location>
        <begin position="367"/>
        <end position="406"/>
    </location>
</feature>
<gene>
    <name evidence="4" type="ORF">INT45_008168</name>
</gene>
<feature type="domain" description="GATA-type" evidence="3">
    <location>
        <begin position="488"/>
        <end position="512"/>
    </location>
</feature>
<comment type="caution">
    <text evidence="4">The sequence shown here is derived from an EMBL/GenBank/DDBJ whole genome shotgun (WGS) entry which is preliminary data.</text>
</comment>
<evidence type="ECO:0000313" key="5">
    <source>
        <dbReference type="Proteomes" id="UP000646827"/>
    </source>
</evidence>
<evidence type="ECO:0000256" key="1">
    <source>
        <dbReference type="PROSITE-ProRule" id="PRU00094"/>
    </source>
</evidence>
<dbReference type="GO" id="GO:0006355">
    <property type="term" value="P:regulation of DNA-templated transcription"/>
    <property type="evidence" value="ECO:0007669"/>
    <property type="project" value="InterPro"/>
</dbReference>
<name>A0A8H7VDC4_9FUNG</name>
<dbReference type="EMBL" id="JAEPRB010000203">
    <property type="protein sequence ID" value="KAG2218931.1"/>
    <property type="molecule type" value="Genomic_DNA"/>
</dbReference>
<evidence type="ECO:0000256" key="2">
    <source>
        <dbReference type="SAM" id="MobiDB-lite"/>
    </source>
</evidence>
<feature type="region of interest" description="Disordered" evidence="2">
    <location>
        <begin position="500"/>
        <end position="519"/>
    </location>
</feature>
<dbReference type="Proteomes" id="UP000646827">
    <property type="component" value="Unassembled WGS sequence"/>
</dbReference>
<organism evidence="4 5">
    <name type="scientific">Circinella minor</name>
    <dbReference type="NCBI Taxonomy" id="1195481"/>
    <lineage>
        <taxon>Eukaryota</taxon>
        <taxon>Fungi</taxon>
        <taxon>Fungi incertae sedis</taxon>
        <taxon>Mucoromycota</taxon>
        <taxon>Mucoromycotina</taxon>
        <taxon>Mucoromycetes</taxon>
        <taxon>Mucorales</taxon>
        <taxon>Lichtheimiaceae</taxon>
        <taxon>Circinella</taxon>
    </lineage>
</organism>
<dbReference type="OrthoDB" id="2162994at2759"/>
<dbReference type="GO" id="GO:0008270">
    <property type="term" value="F:zinc ion binding"/>
    <property type="evidence" value="ECO:0007669"/>
    <property type="project" value="UniProtKB-KW"/>
</dbReference>
<feature type="region of interest" description="Disordered" evidence="2">
    <location>
        <begin position="468"/>
        <end position="487"/>
    </location>
</feature>
<protein>
    <recommendedName>
        <fullName evidence="3">GATA-type domain-containing protein</fullName>
    </recommendedName>
</protein>
<keyword evidence="5" id="KW-1185">Reference proteome</keyword>
<dbReference type="GO" id="GO:0043565">
    <property type="term" value="F:sequence-specific DNA binding"/>
    <property type="evidence" value="ECO:0007669"/>
    <property type="project" value="InterPro"/>
</dbReference>
<dbReference type="AlphaFoldDB" id="A0A8H7VDC4"/>
<feature type="compositionally biased region" description="Low complexity" evidence="2">
    <location>
        <begin position="377"/>
        <end position="406"/>
    </location>
</feature>
<sequence>MTGSCKPCFWALLDPKQFRFMYLPNSVAQISVGNDNAQHTINALLQDQSLFSFIHPEEVENAKIDLERFLSVRSLTGSITSQYAIVDVVLYIATESTILGFFHTASECPNSEKCKGSFDCCGDCEPNRYEISTMLDILQKNQQPFTRDHIYFTSSLPASEKNLRLFQIHNSTTGKRIVSWPNSSFISGNTTSSSNVNSSSSYHLKIEEGLCIPNNYVYNLNQFQQPQQQQHQSKLDEILDTIKNVMEKEILLLNTMSTNQYKSKYQKIACTHPYRSSATVYLSDGVYRFEHIIIPYGFLTFGAFQVTMMAPLTISPSEHYESCVTATRNSPYHHYIHYNASASHEENRRDSDNATTTDYSFIGSSLSLPLDNPPSNPTSSNKNDCNKSNTTNTHSSSSSKKSSWMSTNIQQSMSHYPTNMTLSSLATTMHHTSISNQQNKNIQVHIPINKILCSQAFKHSVKLKEVEDRRNEKTYSSNNNDIPSQRSMTIGRVCAKCHTNRSPEWRKGPSGDKTYVVKE</sequence>
<dbReference type="PROSITE" id="PS50114">
    <property type="entry name" value="GATA_ZN_FINGER_2"/>
    <property type="match status" value="1"/>
</dbReference>
<feature type="compositionally biased region" description="Basic and acidic residues" evidence="2">
    <location>
        <begin position="501"/>
        <end position="519"/>
    </location>
</feature>
<reference evidence="4 5" key="1">
    <citation type="submission" date="2020-12" db="EMBL/GenBank/DDBJ databases">
        <title>Metabolic potential, ecology and presence of endohyphal bacteria is reflected in genomic diversity of Mucoromycotina.</title>
        <authorList>
            <person name="Muszewska A."/>
            <person name="Okrasinska A."/>
            <person name="Steczkiewicz K."/>
            <person name="Drgas O."/>
            <person name="Orlowska M."/>
            <person name="Perlinska-Lenart U."/>
            <person name="Aleksandrzak-Piekarczyk T."/>
            <person name="Szatraj K."/>
            <person name="Zielenkiewicz U."/>
            <person name="Pilsyk S."/>
            <person name="Malc E."/>
            <person name="Mieczkowski P."/>
            <person name="Kruszewska J.S."/>
            <person name="Biernat P."/>
            <person name="Pawlowska J."/>
        </authorList>
    </citation>
    <scope>NUCLEOTIDE SEQUENCE [LARGE SCALE GENOMIC DNA]</scope>
    <source>
        <strain evidence="4 5">CBS 142.35</strain>
    </source>
</reference>
<keyword evidence="1" id="KW-0862">Zinc</keyword>
<keyword evidence="1" id="KW-0863">Zinc-finger</keyword>
<keyword evidence="1" id="KW-0479">Metal-binding</keyword>
<evidence type="ECO:0000259" key="3">
    <source>
        <dbReference type="PROSITE" id="PS50114"/>
    </source>
</evidence>
<accession>A0A8H7VDC4</accession>
<proteinExistence type="predicted"/>
<dbReference type="InterPro" id="IPR000679">
    <property type="entry name" value="Znf_GATA"/>
</dbReference>
<evidence type="ECO:0000313" key="4">
    <source>
        <dbReference type="EMBL" id="KAG2218931.1"/>
    </source>
</evidence>
<feature type="compositionally biased region" description="Polar residues" evidence="2">
    <location>
        <begin position="474"/>
        <end position="487"/>
    </location>
</feature>